<sequence>MIRTVEATIDENGHIGLIGSIDRKGIRRAFVTVLDEPPNDASETVLLSEQSLSTDWTKPEEEEAWSHLQ</sequence>
<evidence type="ECO:0000313" key="3">
    <source>
        <dbReference type="EMBL" id="VFK31216.1"/>
    </source>
</evidence>
<evidence type="ECO:0000256" key="1">
    <source>
        <dbReference type="SAM" id="MobiDB-lite"/>
    </source>
</evidence>
<evidence type="ECO:0000313" key="4">
    <source>
        <dbReference type="EMBL" id="VFK75395.1"/>
    </source>
</evidence>
<evidence type="ECO:0000313" key="2">
    <source>
        <dbReference type="EMBL" id="VFK26957.1"/>
    </source>
</evidence>
<dbReference type="EMBL" id="CAADFQ010000021">
    <property type="protein sequence ID" value="VFK31216.1"/>
    <property type="molecule type" value="Genomic_DNA"/>
</dbReference>
<name>A0A450XPK8_9GAMM</name>
<evidence type="ECO:0008006" key="5">
    <source>
        <dbReference type="Google" id="ProtNLM"/>
    </source>
</evidence>
<dbReference type="EMBL" id="CAADGH010000021">
    <property type="protein sequence ID" value="VFK75395.1"/>
    <property type="molecule type" value="Genomic_DNA"/>
</dbReference>
<gene>
    <name evidence="2" type="ORF">BECKMB1821G_GA0114241_102429</name>
    <name evidence="4" type="ORF">BECKMB1821H_GA0114242_102129</name>
    <name evidence="3" type="ORF">BECKMB1821I_GA0114274_102128</name>
</gene>
<dbReference type="AlphaFoldDB" id="A0A450XPK8"/>
<proteinExistence type="predicted"/>
<protein>
    <recommendedName>
        <fullName evidence="5">DUF2281 domain-containing protein</fullName>
    </recommendedName>
</protein>
<reference evidence="3" key="1">
    <citation type="submission" date="2019-02" db="EMBL/GenBank/DDBJ databases">
        <authorList>
            <person name="Gruber-Vodicka R. H."/>
            <person name="Seah K. B. B."/>
        </authorList>
    </citation>
    <scope>NUCLEOTIDE SEQUENCE</scope>
    <source>
        <strain evidence="2">BECK_BZ197</strain>
        <strain evidence="4">BECK_BZ198</strain>
        <strain evidence="3">BECK_BZ199</strain>
    </source>
</reference>
<accession>A0A450XPK8</accession>
<feature type="compositionally biased region" description="Polar residues" evidence="1">
    <location>
        <begin position="42"/>
        <end position="56"/>
    </location>
</feature>
<dbReference type="EMBL" id="CAADFO010000024">
    <property type="protein sequence ID" value="VFK26957.1"/>
    <property type="molecule type" value="Genomic_DNA"/>
</dbReference>
<feature type="region of interest" description="Disordered" evidence="1">
    <location>
        <begin position="42"/>
        <end position="69"/>
    </location>
</feature>
<organism evidence="3">
    <name type="scientific">Candidatus Kentrum sp. MB</name>
    <dbReference type="NCBI Taxonomy" id="2138164"/>
    <lineage>
        <taxon>Bacteria</taxon>
        <taxon>Pseudomonadati</taxon>
        <taxon>Pseudomonadota</taxon>
        <taxon>Gammaproteobacteria</taxon>
        <taxon>Candidatus Kentrum</taxon>
    </lineage>
</organism>